<evidence type="ECO:0000256" key="3">
    <source>
        <dbReference type="ARBA" id="ARBA00022840"/>
    </source>
</evidence>
<evidence type="ECO:0000313" key="5">
    <source>
        <dbReference type="EnsemblPlants" id="AUR62029418-RA:cds"/>
    </source>
</evidence>
<organism evidence="5 6">
    <name type="scientific">Chenopodium quinoa</name>
    <name type="common">Quinoa</name>
    <dbReference type="NCBI Taxonomy" id="63459"/>
    <lineage>
        <taxon>Eukaryota</taxon>
        <taxon>Viridiplantae</taxon>
        <taxon>Streptophyta</taxon>
        <taxon>Embryophyta</taxon>
        <taxon>Tracheophyta</taxon>
        <taxon>Spermatophyta</taxon>
        <taxon>Magnoliopsida</taxon>
        <taxon>eudicotyledons</taxon>
        <taxon>Gunneridae</taxon>
        <taxon>Pentapetalae</taxon>
        <taxon>Caryophyllales</taxon>
        <taxon>Chenopodiaceae</taxon>
        <taxon>Chenopodioideae</taxon>
        <taxon>Atripliceae</taxon>
        <taxon>Chenopodium</taxon>
    </lineage>
</organism>
<dbReference type="GO" id="GO:0016887">
    <property type="term" value="F:ATP hydrolysis activity"/>
    <property type="evidence" value="ECO:0007669"/>
    <property type="project" value="InterPro"/>
</dbReference>
<dbReference type="PROSITE" id="PS50893">
    <property type="entry name" value="ABC_TRANSPORTER_2"/>
    <property type="match status" value="1"/>
</dbReference>
<keyword evidence="1" id="KW-0813">Transport</keyword>
<reference evidence="5" key="1">
    <citation type="journal article" date="2017" name="Nature">
        <title>The genome of Chenopodium quinoa.</title>
        <authorList>
            <person name="Jarvis D.E."/>
            <person name="Ho Y.S."/>
            <person name="Lightfoot D.J."/>
            <person name="Schmoeckel S.M."/>
            <person name="Li B."/>
            <person name="Borm T.J.A."/>
            <person name="Ohyanagi H."/>
            <person name="Mineta K."/>
            <person name="Michell C.T."/>
            <person name="Saber N."/>
            <person name="Kharbatia N.M."/>
            <person name="Rupper R.R."/>
            <person name="Sharp A.R."/>
            <person name="Dally N."/>
            <person name="Boughton B.A."/>
            <person name="Woo Y.H."/>
            <person name="Gao G."/>
            <person name="Schijlen E.G.W.M."/>
            <person name="Guo X."/>
            <person name="Momin A.A."/>
            <person name="Negrao S."/>
            <person name="Al-Babili S."/>
            <person name="Gehring C."/>
            <person name="Roessner U."/>
            <person name="Jung C."/>
            <person name="Murphy K."/>
            <person name="Arold S.T."/>
            <person name="Gojobori T."/>
            <person name="van der Linden C.G."/>
            <person name="van Loo E.N."/>
            <person name="Jellen E.N."/>
            <person name="Maughan P.J."/>
            <person name="Tester M."/>
        </authorList>
    </citation>
    <scope>NUCLEOTIDE SEQUENCE [LARGE SCALE GENOMIC DNA]</scope>
    <source>
        <strain evidence="5">cv. PI 614886</strain>
    </source>
</reference>
<dbReference type="PANTHER" id="PTHR43553:SF1">
    <property type="entry name" value="ABC TRANSPORTER I FAMILY MEMBER 11, CHLOROPLASTIC"/>
    <property type="match status" value="1"/>
</dbReference>
<dbReference type="GO" id="GO:0042626">
    <property type="term" value="F:ATPase-coupled transmembrane transporter activity"/>
    <property type="evidence" value="ECO:0007669"/>
    <property type="project" value="TreeGrafter"/>
</dbReference>
<dbReference type="GO" id="GO:0005524">
    <property type="term" value="F:ATP binding"/>
    <property type="evidence" value="ECO:0007669"/>
    <property type="project" value="UniProtKB-KW"/>
</dbReference>
<dbReference type="CDD" id="cd03225">
    <property type="entry name" value="ABC_cobalt_CbiO_domain1"/>
    <property type="match status" value="1"/>
</dbReference>
<dbReference type="InterPro" id="IPR015856">
    <property type="entry name" value="ABC_transpr_CbiO/EcfA_su"/>
</dbReference>
<protein>
    <recommendedName>
        <fullName evidence="4">ABC transporter domain-containing protein</fullName>
    </recommendedName>
</protein>
<keyword evidence="6" id="KW-1185">Reference proteome</keyword>
<keyword evidence="3" id="KW-0067">ATP-binding</keyword>
<dbReference type="Pfam" id="PF00005">
    <property type="entry name" value="ABC_tran"/>
    <property type="match status" value="1"/>
</dbReference>
<evidence type="ECO:0000256" key="1">
    <source>
        <dbReference type="ARBA" id="ARBA00022448"/>
    </source>
</evidence>
<dbReference type="EnsemblPlants" id="AUR62029418-RA">
    <property type="protein sequence ID" value="AUR62029418-RA:cds"/>
    <property type="gene ID" value="AUR62029418"/>
</dbReference>
<sequence length="228" mass="25186">MEVSMAAHSPLIHSNFTTTPLYSLPTNFNFGLIFGRSGSGKTTLLQLLAGLNKPTSGSIILQRYGEDGSPNQPPESLPPQRVGKVFQFPERYFLADTLLEEVTFAWPKQKGGLQIREQLASNLARALNWVGLDGVPFDKDPQSLSGGYKRRLALAIQLTQVPELLILDEPLAGLDWKARADVAKLLKHLKKELTLLVVSHDLKELAPLVDRSWRMEGGGVLKEELPPL</sequence>
<evidence type="ECO:0000259" key="4">
    <source>
        <dbReference type="PROSITE" id="PS50893"/>
    </source>
</evidence>
<dbReference type="Proteomes" id="UP000596660">
    <property type="component" value="Unplaced"/>
</dbReference>
<dbReference type="InterPro" id="IPR003439">
    <property type="entry name" value="ABC_transporter-like_ATP-bd"/>
</dbReference>
<keyword evidence="2" id="KW-0547">Nucleotide-binding</keyword>
<dbReference type="InterPro" id="IPR050095">
    <property type="entry name" value="ECF_ABC_transporter_ATP-bd"/>
</dbReference>
<dbReference type="Gene3D" id="3.40.50.300">
    <property type="entry name" value="P-loop containing nucleotide triphosphate hydrolases"/>
    <property type="match status" value="1"/>
</dbReference>
<evidence type="ECO:0000256" key="2">
    <source>
        <dbReference type="ARBA" id="ARBA00022741"/>
    </source>
</evidence>
<dbReference type="PANTHER" id="PTHR43553">
    <property type="entry name" value="HEAVY METAL TRANSPORTER"/>
    <property type="match status" value="1"/>
</dbReference>
<dbReference type="GO" id="GO:0016020">
    <property type="term" value="C:membrane"/>
    <property type="evidence" value="ECO:0007669"/>
    <property type="project" value="InterPro"/>
</dbReference>
<dbReference type="SUPFAM" id="SSF52540">
    <property type="entry name" value="P-loop containing nucleoside triphosphate hydrolases"/>
    <property type="match status" value="1"/>
</dbReference>
<dbReference type="OMA" id="RMAFVFQ"/>
<dbReference type="AlphaFoldDB" id="A0A803MHG6"/>
<dbReference type="Gramene" id="AUR62029418-RA">
    <property type="protein sequence ID" value="AUR62029418-RA:cds"/>
    <property type="gene ID" value="AUR62029418"/>
</dbReference>
<name>A0A803MHG6_CHEQI</name>
<evidence type="ECO:0000313" key="6">
    <source>
        <dbReference type="Proteomes" id="UP000596660"/>
    </source>
</evidence>
<dbReference type="GO" id="GO:0009941">
    <property type="term" value="C:chloroplast envelope"/>
    <property type="evidence" value="ECO:0007669"/>
    <property type="project" value="TreeGrafter"/>
</dbReference>
<dbReference type="SMART" id="SM00382">
    <property type="entry name" value="AAA"/>
    <property type="match status" value="1"/>
</dbReference>
<feature type="domain" description="ABC transporter" evidence="4">
    <location>
        <begin position="1"/>
        <end position="228"/>
    </location>
</feature>
<dbReference type="InterPro" id="IPR027417">
    <property type="entry name" value="P-loop_NTPase"/>
</dbReference>
<dbReference type="InterPro" id="IPR003593">
    <property type="entry name" value="AAA+_ATPase"/>
</dbReference>
<proteinExistence type="predicted"/>
<reference evidence="5" key="2">
    <citation type="submission" date="2021-03" db="UniProtKB">
        <authorList>
            <consortium name="EnsemblPlants"/>
        </authorList>
    </citation>
    <scope>IDENTIFICATION</scope>
</reference>
<accession>A0A803MHG6</accession>
<dbReference type="FunFam" id="3.40.50.300:FF:001645">
    <property type="entry name" value="ABC transporter I family member 11 chloroplastic"/>
    <property type="match status" value="1"/>
</dbReference>